<sequence>MRNRLTMNPCTYTPISGFYDKLPSGHAHPPGDASQIGSVLMFCVIWIDSDRNTGNSKEWLSGRDTGSGKESGVGRWYAPPGGAGLAARRRRRGRYYAGKIPIGSGQIGLCMTKQKCGNGEFGSYGYYASIDVVSGGIGLRQAMFVDQWALRRLALSGTCFPLGGLEASFARWLKSSARRYYRGRNYVLVAVSVRDLQSFRDTSKVDL</sequence>
<evidence type="ECO:0000313" key="2">
    <source>
        <dbReference type="EMBL" id="QCD83658.1"/>
    </source>
</evidence>
<dbReference type="EMBL" id="CP039346">
    <property type="protein sequence ID" value="QCD83658.1"/>
    <property type="molecule type" value="Genomic_DNA"/>
</dbReference>
<organism evidence="2 3">
    <name type="scientific">Vigna unguiculata</name>
    <name type="common">Cowpea</name>
    <dbReference type="NCBI Taxonomy" id="3917"/>
    <lineage>
        <taxon>Eukaryota</taxon>
        <taxon>Viridiplantae</taxon>
        <taxon>Streptophyta</taxon>
        <taxon>Embryophyta</taxon>
        <taxon>Tracheophyta</taxon>
        <taxon>Spermatophyta</taxon>
        <taxon>Magnoliopsida</taxon>
        <taxon>eudicotyledons</taxon>
        <taxon>Gunneridae</taxon>
        <taxon>Pentapetalae</taxon>
        <taxon>rosids</taxon>
        <taxon>fabids</taxon>
        <taxon>Fabales</taxon>
        <taxon>Fabaceae</taxon>
        <taxon>Papilionoideae</taxon>
        <taxon>50 kb inversion clade</taxon>
        <taxon>NPAAA clade</taxon>
        <taxon>indigoferoid/millettioid clade</taxon>
        <taxon>Phaseoleae</taxon>
        <taxon>Vigna</taxon>
    </lineage>
</organism>
<dbReference type="AlphaFoldDB" id="A0A4D6L583"/>
<feature type="region of interest" description="Disordered" evidence="1">
    <location>
        <begin position="56"/>
        <end position="75"/>
    </location>
</feature>
<accession>A0A4D6L583</accession>
<proteinExistence type="predicted"/>
<evidence type="ECO:0000313" key="3">
    <source>
        <dbReference type="Proteomes" id="UP000501690"/>
    </source>
</evidence>
<name>A0A4D6L583_VIGUN</name>
<evidence type="ECO:0000256" key="1">
    <source>
        <dbReference type="SAM" id="MobiDB-lite"/>
    </source>
</evidence>
<gene>
    <name evidence="2" type="ORF">DEO72_LG2g4005</name>
</gene>
<dbReference type="Proteomes" id="UP000501690">
    <property type="component" value="Linkage Group LG2"/>
</dbReference>
<reference evidence="2 3" key="1">
    <citation type="submission" date="2019-04" db="EMBL/GenBank/DDBJ databases">
        <title>An improved genome assembly and genetic linkage map for asparagus bean, Vigna unguiculata ssp. sesquipedialis.</title>
        <authorList>
            <person name="Xia Q."/>
            <person name="Zhang R."/>
            <person name="Dong Y."/>
        </authorList>
    </citation>
    <scope>NUCLEOTIDE SEQUENCE [LARGE SCALE GENOMIC DNA]</scope>
    <source>
        <tissue evidence="2">Leaf</tissue>
    </source>
</reference>
<protein>
    <submittedName>
        <fullName evidence="2">Uncharacterized protein</fullName>
    </submittedName>
</protein>
<keyword evidence="3" id="KW-1185">Reference proteome</keyword>